<evidence type="ECO:0000256" key="9">
    <source>
        <dbReference type="ARBA" id="ARBA00023098"/>
    </source>
</evidence>
<evidence type="ECO:0000256" key="3">
    <source>
        <dbReference type="ARBA" id="ARBA00007811"/>
    </source>
</evidence>
<reference evidence="15 16" key="1">
    <citation type="journal article" date="2019" name="Mol. Biol. Evol.">
        <title>Blast fungal genomes show frequent chromosomal changes, gene gains and losses, and effector gene turnover.</title>
        <authorList>
            <person name="Gomez Luciano L.B."/>
            <person name="Jason Tsai I."/>
            <person name="Chuma I."/>
            <person name="Tosa Y."/>
            <person name="Chen Y.H."/>
            <person name="Li J.Y."/>
            <person name="Li M.Y."/>
            <person name="Jade Lu M.Y."/>
            <person name="Nakayashiki H."/>
            <person name="Li W.H."/>
        </authorList>
    </citation>
    <scope>NUCLEOTIDE SEQUENCE [LARGE SCALE GENOMIC DNA]</scope>
    <source>
        <strain evidence="15">MZ5-1-6</strain>
    </source>
</reference>
<dbReference type="GO" id="GO:0030148">
    <property type="term" value="P:sphingolipid biosynthetic process"/>
    <property type="evidence" value="ECO:0007669"/>
    <property type="project" value="TreeGrafter"/>
</dbReference>
<dbReference type="PANTHER" id="PTHR11035">
    <property type="entry name" value="VERY-LONG-CHAIN (3R)-3-HYDROXYACYL-COA DEHYDRATASE"/>
    <property type="match status" value="1"/>
</dbReference>
<evidence type="ECO:0000256" key="7">
    <source>
        <dbReference type="ARBA" id="ARBA00022832"/>
    </source>
</evidence>
<comment type="caution">
    <text evidence="14">Lacks conserved residue(s) required for the propagation of feature annotation.</text>
</comment>
<comment type="catalytic activity">
    <reaction evidence="13 14">
        <text>a very-long-chain (3R)-3-hydroxyacyl-CoA = a very-long-chain (2E)-enoyl-CoA + H2O</text>
        <dbReference type="Rhea" id="RHEA:45812"/>
        <dbReference type="ChEBI" id="CHEBI:15377"/>
        <dbReference type="ChEBI" id="CHEBI:83728"/>
        <dbReference type="ChEBI" id="CHEBI:85440"/>
        <dbReference type="EC" id="4.2.1.134"/>
    </reaction>
</comment>
<keyword evidence="5 14" id="KW-0444">Lipid biosynthesis</keyword>
<comment type="pathway">
    <text evidence="2 14">Lipid metabolism; fatty acid biosynthesis.</text>
</comment>
<dbReference type="EMBL" id="CP034206">
    <property type="protein sequence ID" value="QBZ58264.1"/>
    <property type="molecule type" value="Genomic_DNA"/>
</dbReference>
<keyword evidence="8 14" id="KW-1133">Transmembrane helix</keyword>
<comment type="function">
    <text evidence="14">Catalyzes the third of the four reactions of the long-chain fatty acids elongation cycle. This endoplasmic reticulum-bound enzymatic process, allows the addition of two carbons to the chain of long- and very long-chain fatty acids/VLCFAs per cycle. This enzyme catalyzes the dehydration of the 3-hydroxyacyl-CoA intermediate into trans-2,3-enoyl-CoA, within each cycle of fatty acid elongation. Thereby, it participates to the production of VLCFAs of different chain lengths that are involved in multiple biological processes as precursors of membrane lipids and lipid mediators.</text>
</comment>
<dbReference type="GO" id="GO:0102158">
    <property type="term" value="F:very-long-chain (3R)-3-hydroxyacyl-CoA dehydratase activity"/>
    <property type="evidence" value="ECO:0007669"/>
    <property type="project" value="UniProtKB-EC"/>
</dbReference>
<feature type="transmembrane region" description="Helical" evidence="14">
    <location>
        <begin position="146"/>
        <end position="172"/>
    </location>
</feature>
<feature type="transmembrane region" description="Helical" evidence="14">
    <location>
        <begin position="184"/>
        <end position="206"/>
    </location>
</feature>
<dbReference type="UniPathway" id="UPA00094"/>
<comment type="similarity">
    <text evidence="3 14">Belongs to the very long-chain fatty acids dehydratase HACD family.</text>
</comment>
<gene>
    <name evidence="15" type="ORF">PoMZ_03209</name>
</gene>
<dbReference type="Proteomes" id="UP000294847">
    <property type="component" value="Chromosome 3"/>
</dbReference>
<dbReference type="Pfam" id="PF04387">
    <property type="entry name" value="PTPLA"/>
    <property type="match status" value="1"/>
</dbReference>
<keyword evidence="12 14" id="KW-0456">Lyase</keyword>
<dbReference type="AlphaFoldDB" id="A0A4P7NCH2"/>
<dbReference type="GO" id="GO:0030497">
    <property type="term" value="P:fatty acid elongation"/>
    <property type="evidence" value="ECO:0007669"/>
    <property type="project" value="TreeGrafter"/>
</dbReference>
<sequence>MAKSKPASGPSSRPQRTQNPYLLLYNSASFLLWSYILVTAFTTYLSAGNAAVWNRLHLAVRWTETLAALEVAHAIFGLVRASPLTTAVQVAGRNTLVWAICRNYPDVAAANWAYTSMVIAWAVADVVRFAYFALDGVFGQVPGWLVWLRYNMFIVLYPPGILSEAWLCYKIIEPSKSRNPMYQYLLWTGITFYVPASYVLFSHMFAQRRKMAQKNAVTAKPQGKQQ</sequence>
<evidence type="ECO:0000256" key="6">
    <source>
        <dbReference type="ARBA" id="ARBA00022692"/>
    </source>
</evidence>
<keyword evidence="9 14" id="KW-0443">Lipid metabolism</keyword>
<evidence type="ECO:0000256" key="12">
    <source>
        <dbReference type="ARBA" id="ARBA00023239"/>
    </source>
</evidence>
<evidence type="ECO:0000256" key="11">
    <source>
        <dbReference type="ARBA" id="ARBA00023160"/>
    </source>
</evidence>
<evidence type="ECO:0000313" key="15">
    <source>
        <dbReference type="EMBL" id="QBZ58264.1"/>
    </source>
</evidence>
<keyword evidence="14" id="KW-0256">Endoplasmic reticulum</keyword>
<proteinExistence type="inferred from homology"/>
<evidence type="ECO:0000256" key="1">
    <source>
        <dbReference type="ARBA" id="ARBA00004141"/>
    </source>
</evidence>
<keyword evidence="7 14" id="KW-0276">Fatty acid metabolism</keyword>
<dbReference type="GO" id="GO:0005789">
    <property type="term" value="C:endoplasmic reticulum membrane"/>
    <property type="evidence" value="ECO:0007669"/>
    <property type="project" value="UniProtKB-SubCell"/>
</dbReference>
<evidence type="ECO:0000256" key="14">
    <source>
        <dbReference type="RuleBase" id="RU363109"/>
    </source>
</evidence>
<name>A0A4P7NCH2_PYROR</name>
<evidence type="ECO:0000256" key="13">
    <source>
        <dbReference type="ARBA" id="ARBA00036671"/>
    </source>
</evidence>
<evidence type="ECO:0000256" key="2">
    <source>
        <dbReference type="ARBA" id="ARBA00005194"/>
    </source>
</evidence>
<feature type="transmembrane region" description="Helical" evidence="14">
    <location>
        <begin position="21"/>
        <end position="45"/>
    </location>
</feature>
<dbReference type="EC" id="4.2.1.134" evidence="4 14"/>
<comment type="subcellular location">
    <subcellularLocation>
        <location evidence="14">Endoplasmic reticulum membrane</location>
        <topology evidence="14">Multi-pass membrane protein</topology>
    </subcellularLocation>
    <subcellularLocation>
        <location evidence="1">Membrane</location>
        <topology evidence="1">Multi-pass membrane protein</topology>
    </subcellularLocation>
</comment>
<dbReference type="InterPro" id="IPR007482">
    <property type="entry name" value="Tyr_Pase-like_PTPLA"/>
</dbReference>
<organism evidence="15 16">
    <name type="scientific">Pyricularia oryzae</name>
    <name type="common">Rice blast fungus</name>
    <name type="synonym">Magnaporthe oryzae</name>
    <dbReference type="NCBI Taxonomy" id="318829"/>
    <lineage>
        <taxon>Eukaryota</taxon>
        <taxon>Fungi</taxon>
        <taxon>Dikarya</taxon>
        <taxon>Ascomycota</taxon>
        <taxon>Pezizomycotina</taxon>
        <taxon>Sordariomycetes</taxon>
        <taxon>Sordariomycetidae</taxon>
        <taxon>Magnaporthales</taxon>
        <taxon>Pyriculariaceae</taxon>
        <taxon>Pyricularia</taxon>
    </lineage>
</organism>
<evidence type="ECO:0000256" key="8">
    <source>
        <dbReference type="ARBA" id="ARBA00022989"/>
    </source>
</evidence>
<evidence type="ECO:0000256" key="5">
    <source>
        <dbReference type="ARBA" id="ARBA00022516"/>
    </source>
</evidence>
<keyword evidence="6 14" id="KW-0812">Transmembrane</keyword>
<evidence type="ECO:0000313" key="16">
    <source>
        <dbReference type="Proteomes" id="UP000294847"/>
    </source>
</evidence>
<keyword evidence="11 14" id="KW-0275">Fatty acid biosynthesis</keyword>
<accession>A0A4P7NCH2</accession>
<evidence type="ECO:0000256" key="10">
    <source>
        <dbReference type="ARBA" id="ARBA00023136"/>
    </source>
</evidence>
<keyword evidence="10 14" id="KW-0472">Membrane</keyword>
<protein>
    <recommendedName>
        <fullName evidence="4 14">Very-long-chain (3R)-3-hydroxyacyl-CoA dehydratase</fullName>
        <ecNumber evidence="4 14">4.2.1.134</ecNumber>
    </recommendedName>
</protein>
<feature type="transmembrane region" description="Helical" evidence="14">
    <location>
        <begin position="112"/>
        <end position="134"/>
    </location>
</feature>
<evidence type="ECO:0000256" key="4">
    <source>
        <dbReference type="ARBA" id="ARBA00013122"/>
    </source>
</evidence>
<dbReference type="GO" id="GO:0042761">
    <property type="term" value="P:very long-chain fatty acid biosynthetic process"/>
    <property type="evidence" value="ECO:0007669"/>
    <property type="project" value="TreeGrafter"/>
</dbReference>
<dbReference type="PANTHER" id="PTHR11035:SF3">
    <property type="entry name" value="VERY-LONG-CHAIN (3R)-3-HYDROXYACYL-COA DEHYDRATASE"/>
    <property type="match status" value="1"/>
</dbReference>